<dbReference type="GO" id="GO:0005743">
    <property type="term" value="C:mitochondrial inner membrane"/>
    <property type="evidence" value="ECO:0007669"/>
    <property type="project" value="TreeGrafter"/>
</dbReference>
<reference evidence="11" key="1">
    <citation type="submission" date="2021-03" db="EMBL/GenBank/DDBJ databases">
        <title>Evolutionary innovations through gain and loss of genes in the ectomycorrhizal Boletales.</title>
        <authorList>
            <person name="Wu G."/>
            <person name="Miyauchi S."/>
            <person name="Morin E."/>
            <person name="Yang Z.-L."/>
            <person name="Xu J."/>
            <person name="Martin F.M."/>
        </authorList>
    </citation>
    <scope>NUCLEOTIDE SEQUENCE</scope>
    <source>
        <strain evidence="11">BR01</strain>
    </source>
</reference>
<dbReference type="InterPro" id="IPR036640">
    <property type="entry name" value="ABC1_TM_sf"/>
</dbReference>
<dbReference type="Gene3D" id="3.40.50.300">
    <property type="entry name" value="P-loop containing nucleotide triphosphate hydrolases"/>
    <property type="match status" value="1"/>
</dbReference>
<proteinExistence type="inferred from homology"/>
<accession>A0A8I2YYS1</accession>
<keyword evidence="11" id="KW-0378">Hydrolase</keyword>
<organism evidence="11 12">
    <name type="scientific">Boletus reticuloceps</name>
    <dbReference type="NCBI Taxonomy" id="495285"/>
    <lineage>
        <taxon>Eukaryota</taxon>
        <taxon>Fungi</taxon>
        <taxon>Dikarya</taxon>
        <taxon>Basidiomycota</taxon>
        <taxon>Agaricomycotina</taxon>
        <taxon>Agaricomycetes</taxon>
        <taxon>Agaricomycetidae</taxon>
        <taxon>Boletales</taxon>
        <taxon>Boletineae</taxon>
        <taxon>Boletaceae</taxon>
        <taxon>Boletoideae</taxon>
        <taxon>Boletus</taxon>
    </lineage>
</organism>
<keyword evidence="12" id="KW-1185">Reference proteome</keyword>
<dbReference type="Proteomes" id="UP000683000">
    <property type="component" value="Unassembled WGS sequence"/>
</dbReference>
<feature type="transmembrane region" description="Helical" evidence="8">
    <location>
        <begin position="86"/>
        <end position="107"/>
    </location>
</feature>
<evidence type="ECO:0000256" key="5">
    <source>
        <dbReference type="ARBA" id="ARBA00022840"/>
    </source>
</evidence>
<dbReference type="PROSITE" id="PS00211">
    <property type="entry name" value="ABC_TRANSPORTER_1"/>
    <property type="match status" value="1"/>
</dbReference>
<dbReference type="CDD" id="cd18573">
    <property type="entry name" value="ABC_6TM_ABCB10_like"/>
    <property type="match status" value="1"/>
</dbReference>
<dbReference type="InterPro" id="IPR027417">
    <property type="entry name" value="P-loop_NTPase"/>
</dbReference>
<feature type="domain" description="ABC transporter" evidence="9">
    <location>
        <begin position="403"/>
        <end position="638"/>
    </location>
</feature>
<name>A0A8I2YYS1_9AGAM</name>
<dbReference type="GO" id="GO:0016887">
    <property type="term" value="F:ATP hydrolysis activity"/>
    <property type="evidence" value="ECO:0007669"/>
    <property type="project" value="InterPro"/>
</dbReference>
<dbReference type="SUPFAM" id="SSF90123">
    <property type="entry name" value="ABC transporter transmembrane region"/>
    <property type="match status" value="1"/>
</dbReference>
<keyword evidence="6 8" id="KW-1133">Transmembrane helix</keyword>
<dbReference type="Pfam" id="PF00005">
    <property type="entry name" value="ABC_tran"/>
    <property type="match status" value="1"/>
</dbReference>
<keyword evidence="3 8" id="KW-0812">Transmembrane</keyword>
<evidence type="ECO:0000256" key="1">
    <source>
        <dbReference type="ARBA" id="ARBA00004141"/>
    </source>
</evidence>
<dbReference type="GO" id="GO:0005524">
    <property type="term" value="F:ATP binding"/>
    <property type="evidence" value="ECO:0007669"/>
    <property type="project" value="UniProtKB-KW"/>
</dbReference>
<keyword evidence="5" id="KW-0067">ATP-binding</keyword>
<evidence type="ECO:0000256" key="6">
    <source>
        <dbReference type="ARBA" id="ARBA00022989"/>
    </source>
</evidence>
<dbReference type="Pfam" id="PF00664">
    <property type="entry name" value="ABC_membrane"/>
    <property type="match status" value="1"/>
</dbReference>
<dbReference type="PANTHER" id="PTHR43394">
    <property type="entry name" value="ATP-DEPENDENT PERMEASE MDL1, MITOCHONDRIAL"/>
    <property type="match status" value="1"/>
</dbReference>
<evidence type="ECO:0000256" key="4">
    <source>
        <dbReference type="ARBA" id="ARBA00022741"/>
    </source>
</evidence>
<dbReference type="InterPro" id="IPR039421">
    <property type="entry name" value="Type_1_exporter"/>
</dbReference>
<evidence type="ECO:0000259" key="10">
    <source>
        <dbReference type="PROSITE" id="PS50929"/>
    </source>
</evidence>
<keyword evidence="4" id="KW-0547">Nucleotide-binding</keyword>
<feature type="domain" description="ABC transmembrane type-1" evidence="10">
    <location>
        <begin position="87"/>
        <end position="347"/>
    </location>
</feature>
<dbReference type="AlphaFoldDB" id="A0A8I2YYS1"/>
<dbReference type="InterPro" id="IPR011527">
    <property type="entry name" value="ABC1_TM_dom"/>
</dbReference>
<dbReference type="InterPro" id="IPR003593">
    <property type="entry name" value="AAA+_ATPase"/>
</dbReference>
<feature type="transmembrane region" description="Helical" evidence="8">
    <location>
        <begin position="231"/>
        <end position="248"/>
    </location>
</feature>
<dbReference type="OrthoDB" id="6500128at2759"/>
<dbReference type="EMBL" id="JAGFBS010000001">
    <property type="protein sequence ID" value="KAG6382014.1"/>
    <property type="molecule type" value="Genomic_DNA"/>
</dbReference>
<comment type="caution">
    <text evidence="11">The sequence shown here is derived from an EMBL/GenBank/DDBJ whole genome shotgun (WGS) entry which is preliminary data.</text>
</comment>
<keyword evidence="7 8" id="KW-0472">Membrane</keyword>
<feature type="transmembrane region" description="Helical" evidence="8">
    <location>
        <begin position="127"/>
        <end position="146"/>
    </location>
</feature>
<evidence type="ECO:0000313" key="12">
    <source>
        <dbReference type="Proteomes" id="UP000683000"/>
    </source>
</evidence>
<dbReference type="PROSITE" id="PS50893">
    <property type="entry name" value="ABC_TRANSPORTER_2"/>
    <property type="match status" value="1"/>
</dbReference>
<evidence type="ECO:0000259" key="9">
    <source>
        <dbReference type="PROSITE" id="PS50893"/>
    </source>
</evidence>
<dbReference type="Gene3D" id="1.20.1560.10">
    <property type="entry name" value="ABC transporter type 1, transmembrane domain"/>
    <property type="match status" value="1"/>
</dbReference>
<evidence type="ECO:0000256" key="8">
    <source>
        <dbReference type="SAM" id="Phobius"/>
    </source>
</evidence>
<dbReference type="InterPro" id="IPR017871">
    <property type="entry name" value="ABC_transporter-like_CS"/>
</dbReference>
<dbReference type="PROSITE" id="PS50929">
    <property type="entry name" value="ABC_TM1F"/>
    <property type="match status" value="1"/>
</dbReference>
<dbReference type="InterPro" id="IPR003439">
    <property type="entry name" value="ABC_transporter-like_ATP-bd"/>
</dbReference>
<sequence>MSTTLVRSQVLVSPRLFLRPPRPAHFRPPRPVVLLHAPRRLFASHPPPAHRSLLSRLFPTTLRPSPDSGPSLRKVIALAKPERKPLFLAICLLLVSSSVAMTIPLTVGKLIDFFSTDDPHMPYGLSIYQASGILLVAFTTGAACNATRSFLMRMSGQRIVARLRERTYEAALRQEVEFVEKGEGDVLSRLSADSSIVGESVTQNLSDGLRAAIMSSVGLGAMFYISPTLTFLMLGIVPPVSLGAVYYGRYLKKLSNQSQEAIGEMTKVAQESLAALRTVQAFNANAQEQGKFRDRINHVLALARKEAIASGIFFGSTGWSGNMTILGLLGYGGTLVSQGAITVGDLTELVALYSVRWKWVADAHSSIMRGIGAGTRIFELLDRKPAIVPNQGIEVDPSRRGVIRFENVGFEYPSRKGVQILDDFNLEISIGENVAIVGKSGGGKSSVQSLLLRYYDPVRGKVTYDGQDIREFNPSSWRNIIGIVPQDPVLFTGTIASNIAFGNATATREDIEHAARLANCEFVWGMPKGFDTEIGRQSLSGGQRQRLAIARALLKRPAILALDEATSALDATSEHRVNNAIDKILTQRQTTCVIVAHRLSTIARAERIVVLEDGRISESGSYRELVGRKDSRFRSLMAAQLTAAEAGVVL</sequence>
<dbReference type="GO" id="GO:0015421">
    <property type="term" value="F:ABC-type oligopeptide transporter activity"/>
    <property type="evidence" value="ECO:0007669"/>
    <property type="project" value="TreeGrafter"/>
</dbReference>
<gene>
    <name evidence="11" type="ORF">JVT61DRAFT_646</name>
</gene>
<protein>
    <submittedName>
        <fullName evidence="11">P-loop containing nucleoside triphosphate hydrolase protein</fullName>
    </submittedName>
</protein>
<dbReference type="FunFam" id="3.40.50.300:FF:000218">
    <property type="entry name" value="Multidrug ABC transporter ATP-binding protein"/>
    <property type="match status" value="1"/>
</dbReference>
<comment type="subcellular location">
    <subcellularLocation>
        <location evidence="1">Membrane</location>
        <topology evidence="1">Multi-pass membrane protein</topology>
    </subcellularLocation>
</comment>
<dbReference type="PANTHER" id="PTHR43394:SF1">
    <property type="entry name" value="ATP-BINDING CASSETTE SUB-FAMILY B MEMBER 10, MITOCHONDRIAL"/>
    <property type="match status" value="1"/>
</dbReference>
<comment type="similarity">
    <text evidence="2">Belongs to the ABC transporter superfamily. ABCB family. Mitochondrial peptide exporter (TC 3.A.1.212) subfamily.</text>
</comment>
<dbReference type="SUPFAM" id="SSF52540">
    <property type="entry name" value="P-loop containing nucleoside triphosphate hydrolases"/>
    <property type="match status" value="1"/>
</dbReference>
<evidence type="ECO:0000256" key="7">
    <source>
        <dbReference type="ARBA" id="ARBA00023136"/>
    </source>
</evidence>
<evidence type="ECO:0000313" key="11">
    <source>
        <dbReference type="EMBL" id="KAG6382014.1"/>
    </source>
</evidence>
<dbReference type="GO" id="GO:0090374">
    <property type="term" value="P:oligopeptide export from mitochondrion"/>
    <property type="evidence" value="ECO:0007669"/>
    <property type="project" value="TreeGrafter"/>
</dbReference>
<evidence type="ECO:0000256" key="3">
    <source>
        <dbReference type="ARBA" id="ARBA00022692"/>
    </source>
</evidence>
<evidence type="ECO:0000256" key="2">
    <source>
        <dbReference type="ARBA" id="ARBA00005580"/>
    </source>
</evidence>
<dbReference type="SMART" id="SM00382">
    <property type="entry name" value="AAA"/>
    <property type="match status" value="1"/>
</dbReference>